<feature type="region of interest" description="Disordered" evidence="1">
    <location>
        <begin position="1"/>
        <end position="127"/>
    </location>
</feature>
<dbReference type="OrthoDB" id="9946564at2759"/>
<sequence length="266" mass="31000">MARSTDSDDYHRSCRRKRYRSSSSSSASSSSSSSSDDSRERRRRRRSRSTSRRRNKSRDRSREKNRRSRSRSKRRSGSRDRRERSNKRDIKRRRTRSPRRRRSRSSSGSADSRKRDTRKRDDRREYIDTKECSRDAFVVELPTVQNEAERLRAIESINNAGFSQQNFLSKRSQQPTKADEGIGSAGDAHVSAMFGTTSLEEFLAAQAKKPPKLTDYKDTPDLLLHENVHFPDKFDQDVINQWLPSTLAKKTTYHPFAYCKASQVLL</sequence>
<dbReference type="Proteomes" id="UP000594260">
    <property type="component" value="Unplaced"/>
</dbReference>
<feature type="compositionally biased region" description="Basic residues" evidence="1">
    <location>
        <begin position="41"/>
        <end position="76"/>
    </location>
</feature>
<dbReference type="AlphaFoldDB" id="A0A7M7JSE5"/>
<proteinExistence type="predicted"/>
<feature type="compositionally biased region" description="Basic and acidic residues" evidence="1">
    <location>
        <begin position="1"/>
        <end position="12"/>
    </location>
</feature>
<dbReference type="GeneID" id="111248401"/>
<feature type="compositionally biased region" description="Basic residues" evidence="1">
    <location>
        <begin position="89"/>
        <end position="104"/>
    </location>
</feature>
<name>A0A7M7JSE5_VARDE</name>
<accession>A0A7M7JSE5</accession>
<evidence type="ECO:0000256" key="1">
    <source>
        <dbReference type="SAM" id="MobiDB-lite"/>
    </source>
</evidence>
<evidence type="ECO:0000313" key="3">
    <source>
        <dbReference type="Proteomes" id="UP000594260"/>
    </source>
</evidence>
<reference evidence="2" key="1">
    <citation type="submission" date="2021-01" db="UniProtKB">
        <authorList>
            <consortium name="EnsemblMetazoa"/>
        </authorList>
    </citation>
    <scope>IDENTIFICATION</scope>
</reference>
<feature type="compositionally biased region" description="Basic and acidic residues" evidence="1">
    <location>
        <begin position="77"/>
        <end position="88"/>
    </location>
</feature>
<dbReference type="KEGG" id="vde:111248401"/>
<feature type="compositionally biased region" description="Basic and acidic residues" evidence="1">
    <location>
        <begin position="111"/>
        <end position="127"/>
    </location>
</feature>
<dbReference type="EnsemblMetazoa" id="XM_022800684">
    <property type="protein sequence ID" value="XP_022656419"/>
    <property type="gene ID" value="LOC111248401"/>
</dbReference>
<organism evidence="2 3">
    <name type="scientific">Varroa destructor</name>
    <name type="common">Honeybee mite</name>
    <dbReference type="NCBI Taxonomy" id="109461"/>
    <lineage>
        <taxon>Eukaryota</taxon>
        <taxon>Metazoa</taxon>
        <taxon>Ecdysozoa</taxon>
        <taxon>Arthropoda</taxon>
        <taxon>Chelicerata</taxon>
        <taxon>Arachnida</taxon>
        <taxon>Acari</taxon>
        <taxon>Parasitiformes</taxon>
        <taxon>Mesostigmata</taxon>
        <taxon>Gamasina</taxon>
        <taxon>Dermanyssoidea</taxon>
        <taxon>Varroidae</taxon>
        <taxon>Varroa</taxon>
    </lineage>
</organism>
<dbReference type="InParanoid" id="A0A7M7JSE5"/>
<feature type="compositionally biased region" description="Low complexity" evidence="1">
    <location>
        <begin position="21"/>
        <end position="35"/>
    </location>
</feature>
<keyword evidence="3" id="KW-1185">Reference proteome</keyword>
<dbReference type="RefSeq" id="XP_022656419.1">
    <property type="nucleotide sequence ID" value="XM_022800684.1"/>
</dbReference>
<protein>
    <submittedName>
        <fullName evidence="2">Uncharacterized protein</fullName>
    </submittedName>
</protein>
<evidence type="ECO:0000313" key="2">
    <source>
        <dbReference type="EnsemblMetazoa" id="XP_022656419"/>
    </source>
</evidence>